<dbReference type="GO" id="GO:0016491">
    <property type="term" value="F:oxidoreductase activity"/>
    <property type="evidence" value="ECO:0007669"/>
    <property type="project" value="UniProtKB-KW"/>
</dbReference>
<dbReference type="SUPFAM" id="SSF50475">
    <property type="entry name" value="FMN-binding split barrel"/>
    <property type="match status" value="1"/>
</dbReference>
<gene>
    <name evidence="4" type="ORF">MU0053_004400</name>
</gene>
<accession>A0ABM9M4F1</accession>
<dbReference type="SMART" id="SM00903">
    <property type="entry name" value="Flavin_Reduct"/>
    <property type="match status" value="1"/>
</dbReference>
<evidence type="ECO:0000256" key="1">
    <source>
        <dbReference type="ARBA" id="ARBA00008898"/>
    </source>
</evidence>
<dbReference type="PANTHER" id="PTHR30466">
    <property type="entry name" value="FLAVIN REDUCTASE"/>
    <property type="match status" value="1"/>
</dbReference>
<evidence type="ECO:0000256" key="2">
    <source>
        <dbReference type="ARBA" id="ARBA00023002"/>
    </source>
</evidence>
<dbReference type="EMBL" id="OY726397">
    <property type="protein sequence ID" value="CAJ1510016.1"/>
    <property type="molecule type" value="Genomic_DNA"/>
</dbReference>
<comment type="similarity">
    <text evidence="1">Belongs to the non-flavoprotein flavin reductase family.</text>
</comment>
<feature type="domain" description="Flavin reductase like" evidence="3">
    <location>
        <begin position="23"/>
        <end position="165"/>
    </location>
</feature>
<dbReference type="InterPro" id="IPR002563">
    <property type="entry name" value="Flavin_Rdtase-like_dom"/>
</dbReference>
<dbReference type="InterPro" id="IPR050268">
    <property type="entry name" value="NADH-dep_flavin_reductase"/>
</dbReference>
<evidence type="ECO:0000259" key="3">
    <source>
        <dbReference type="SMART" id="SM00903"/>
    </source>
</evidence>
<dbReference type="RefSeq" id="WP_308479697.1">
    <property type="nucleotide sequence ID" value="NZ_OY726397.1"/>
</dbReference>
<dbReference type="InterPro" id="IPR012349">
    <property type="entry name" value="Split_barrel_FMN-bd"/>
</dbReference>
<evidence type="ECO:0000313" key="5">
    <source>
        <dbReference type="Proteomes" id="UP001190465"/>
    </source>
</evidence>
<sequence>MSHRIPNGAARPTALQADFRRMMASVCTPVSVVTTMAGERPHGTTVSAFASLSMAPPMVLVSLDRESELLEMVRRTGVFGLNVLSSTQSGLALAFARKGGASKFADVSWDDDSGIPRLAGSAAFLVSDLADVVDGGDHVVLLGSVRAVEHSERPPLTYHQRTFGTHAALTDNPP</sequence>
<name>A0ABM9M4F1_9MYCO</name>
<dbReference type="PANTHER" id="PTHR30466:SF1">
    <property type="entry name" value="FMN REDUCTASE (NADH) RUTF"/>
    <property type="match status" value="1"/>
</dbReference>
<proteinExistence type="inferred from homology"/>
<dbReference type="Gene3D" id="2.30.110.10">
    <property type="entry name" value="Electron Transport, Fmn-binding Protein, Chain A"/>
    <property type="match status" value="1"/>
</dbReference>
<dbReference type="Pfam" id="PF01613">
    <property type="entry name" value="Flavin_Reduct"/>
    <property type="match status" value="1"/>
</dbReference>
<evidence type="ECO:0000313" key="4">
    <source>
        <dbReference type="EMBL" id="CAJ1510016.1"/>
    </source>
</evidence>
<organism evidence="4 5">
    <name type="scientific">[Mycobacterium] burgundiense</name>
    <dbReference type="NCBI Taxonomy" id="3064286"/>
    <lineage>
        <taxon>Bacteria</taxon>
        <taxon>Bacillati</taxon>
        <taxon>Actinomycetota</taxon>
        <taxon>Actinomycetes</taxon>
        <taxon>Mycobacteriales</taxon>
        <taxon>Mycobacteriaceae</taxon>
        <taxon>Mycolicibacterium</taxon>
    </lineage>
</organism>
<keyword evidence="5" id="KW-1185">Reference proteome</keyword>
<protein>
    <submittedName>
        <fullName evidence="4">Flavin reductase family protein</fullName>
        <ecNumber evidence="4">1.-.-.-</ecNumber>
    </submittedName>
</protein>
<reference evidence="4 5" key="1">
    <citation type="submission" date="2023-08" db="EMBL/GenBank/DDBJ databases">
        <authorList>
            <person name="Folkvardsen B D."/>
            <person name="Norman A."/>
        </authorList>
    </citation>
    <scope>NUCLEOTIDE SEQUENCE [LARGE SCALE GENOMIC DNA]</scope>
    <source>
        <strain evidence="4 5">Mu0053</strain>
    </source>
</reference>
<dbReference type="EC" id="1.-.-.-" evidence="4"/>
<keyword evidence="2 4" id="KW-0560">Oxidoreductase</keyword>
<dbReference type="Proteomes" id="UP001190465">
    <property type="component" value="Chromosome"/>
</dbReference>